<protein>
    <recommendedName>
        <fullName evidence="2">Serine aminopeptidase S33 domain-containing protein</fullName>
    </recommendedName>
</protein>
<organism evidence="3 4">
    <name type="scientific">Klebsormidium nitens</name>
    <name type="common">Green alga</name>
    <name type="synonym">Ulothrix nitens</name>
    <dbReference type="NCBI Taxonomy" id="105231"/>
    <lineage>
        <taxon>Eukaryota</taxon>
        <taxon>Viridiplantae</taxon>
        <taxon>Streptophyta</taxon>
        <taxon>Klebsormidiophyceae</taxon>
        <taxon>Klebsormidiales</taxon>
        <taxon>Klebsormidiaceae</taxon>
        <taxon>Klebsormidium</taxon>
    </lineage>
</organism>
<gene>
    <name evidence="3" type="ORF">KFL_001480200</name>
</gene>
<dbReference type="InterPro" id="IPR029058">
    <property type="entry name" value="AB_hydrolase_fold"/>
</dbReference>
<dbReference type="GO" id="GO:0016298">
    <property type="term" value="F:lipase activity"/>
    <property type="evidence" value="ECO:0000318"/>
    <property type="project" value="GO_Central"/>
</dbReference>
<dbReference type="InterPro" id="IPR022742">
    <property type="entry name" value="Hydrolase_4"/>
</dbReference>
<proteinExistence type="predicted"/>
<evidence type="ECO:0000256" key="1">
    <source>
        <dbReference type="SAM" id="MobiDB-lite"/>
    </source>
</evidence>
<feature type="compositionally biased region" description="Basic and acidic residues" evidence="1">
    <location>
        <begin position="17"/>
        <end position="34"/>
    </location>
</feature>
<keyword evidence="4" id="KW-1185">Reference proteome</keyword>
<name>A0A1Y1I2P5_KLENI</name>
<dbReference type="EMBL" id="DF237097">
    <property type="protein sequence ID" value="GAQ83451.1"/>
    <property type="molecule type" value="Genomic_DNA"/>
</dbReference>
<accession>A0A1Y1I2P5</accession>
<dbReference type="OMA" id="GDQDAIC"/>
<dbReference type="STRING" id="105231.A0A1Y1I2P5"/>
<dbReference type="GO" id="GO:0006629">
    <property type="term" value="P:lipid metabolic process"/>
    <property type="evidence" value="ECO:0000318"/>
    <property type="project" value="GO_Central"/>
</dbReference>
<dbReference type="OrthoDB" id="9974421at2759"/>
<evidence type="ECO:0000313" key="3">
    <source>
        <dbReference type="EMBL" id="GAQ83451.1"/>
    </source>
</evidence>
<evidence type="ECO:0000259" key="2">
    <source>
        <dbReference type="Pfam" id="PF12146"/>
    </source>
</evidence>
<sequence>MILLSQQFTSQSSVRADAAHDKEVETQTLEKETAEELLEEASMLSSRAEAKLQELQSKSTQTRGDDIQSALADLKHNLSSLQAKLAEYRSEFMEKKTTPPDTAEQAMLDEVPNADRPFLSGFIPSFPSALHLPHLPRMPHLHLPGPISLPQVIRREKRTVATEGAEQAAQDDKEMGEVCTADELHYVEVKGTEWKLALWRYRPAKDAVKRNHPVLLLAGVASNAFTFDLDPQVSMARHLAARGFDTWVAEVRGNGLTKRVTPEGEVESEVQIELQSLETILPSLRNFGESEWAKRLNVNVQDYINYLEKLLPLLERYLERIKPFLTRGSRVVDQTRSSAREFQRLFDWDFDSFLLEDVPAAMEFVKEKTAPKDGKVLAIGHSMGGILLYCLLSTKGKEAGLKAAVTLASALDYSPGSVLKLILPLEIPASRLQVPAIPLGIMMRSIQPVVAWAPTMWPLTWLSKHVSANGSMDPALVAKVYGMNFGTVSVKALLQLATVFQPGGLQSRDGQIKYMEQLKTTDVPILAVAGDQDTICPPNTVQATAKVVPENLLEYHCFGGHDNSHYGHYDLLGHRNAPKEVFPVVFDFLEAHDALEKEPEPEPEPARPHVGQR</sequence>
<dbReference type="Proteomes" id="UP000054558">
    <property type="component" value="Unassembled WGS sequence"/>
</dbReference>
<evidence type="ECO:0000313" key="4">
    <source>
        <dbReference type="Proteomes" id="UP000054558"/>
    </source>
</evidence>
<feature type="region of interest" description="Disordered" evidence="1">
    <location>
        <begin position="1"/>
        <end position="63"/>
    </location>
</feature>
<dbReference type="Gene3D" id="3.40.50.1820">
    <property type="entry name" value="alpha/beta hydrolase"/>
    <property type="match status" value="2"/>
</dbReference>
<dbReference type="PANTHER" id="PTHR11005">
    <property type="entry name" value="LYSOSOMAL ACID LIPASE-RELATED"/>
    <property type="match status" value="1"/>
</dbReference>
<feature type="domain" description="Serine aminopeptidase S33" evidence="2">
    <location>
        <begin position="352"/>
        <end position="558"/>
    </location>
</feature>
<dbReference type="SUPFAM" id="SSF53474">
    <property type="entry name" value="alpha/beta-Hydrolases"/>
    <property type="match status" value="1"/>
</dbReference>
<reference evidence="3 4" key="1">
    <citation type="journal article" date="2014" name="Nat. Commun.">
        <title>Klebsormidium flaccidum genome reveals primary factors for plant terrestrial adaptation.</title>
        <authorList>
            <person name="Hori K."/>
            <person name="Maruyama F."/>
            <person name="Fujisawa T."/>
            <person name="Togashi T."/>
            <person name="Yamamoto N."/>
            <person name="Seo M."/>
            <person name="Sato S."/>
            <person name="Yamada T."/>
            <person name="Mori H."/>
            <person name="Tajima N."/>
            <person name="Moriyama T."/>
            <person name="Ikeuchi M."/>
            <person name="Watanabe M."/>
            <person name="Wada H."/>
            <person name="Kobayashi K."/>
            <person name="Saito M."/>
            <person name="Masuda T."/>
            <person name="Sasaki-Sekimoto Y."/>
            <person name="Mashiguchi K."/>
            <person name="Awai K."/>
            <person name="Shimojima M."/>
            <person name="Masuda S."/>
            <person name="Iwai M."/>
            <person name="Nobusawa T."/>
            <person name="Narise T."/>
            <person name="Kondo S."/>
            <person name="Saito H."/>
            <person name="Sato R."/>
            <person name="Murakawa M."/>
            <person name="Ihara Y."/>
            <person name="Oshima-Yamada Y."/>
            <person name="Ohtaka K."/>
            <person name="Satoh M."/>
            <person name="Sonobe K."/>
            <person name="Ishii M."/>
            <person name="Ohtani R."/>
            <person name="Kanamori-Sato M."/>
            <person name="Honoki R."/>
            <person name="Miyazaki D."/>
            <person name="Mochizuki H."/>
            <person name="Umetsu J."/>
            <person name="Higashi K."/>
            <person name="Shibata D."/>
            <person name="Kamiya Y."/>
            <person name="Sato N."/>
            <person name="Nakamura Y."/>
            <person name="Tabata S."/>
            <person name="Ida S."/>
            <person name="Kurokawa K."/>
            <person name="Ohta H."/>
        </authorList>
    </citation>
    <scope>NUCLEOTIDE SEQUENCE [LARGE SCALE GENOMIC DNA]</scope>
    <source>
        <strain evidence="3 4">NIES-2285</strain>
    </source>
</reference>
<dbReference type="AlphaFoldDB" id="A0A1Y1I2P5"/>
<feature type="compositionally biased region" description="Polar residues" evidence="1">
    <location>
        <begin position="1"/>
        <end position="14"/>
    </location>
</feature>
<dbReference type="Pfam" id="PF12146">
    <property type="entry name" value="Hydrolase_4"/>
    <property type="match status" value="1"/>
</dbReference>